<keyword evidence="6 7" id="KW-0472">Membrane</keyword>
<evidence type="ECO:0000256" key="2">
    <source>
        <dbReference type="ARBA" id="ARBA00007362"/>
    </source>
</evidence>
<dbReference type="STRING" id="1121302.SAMN02745163_04563"/>
<evidence type="ECO:0000256" key="5">
    <source>
        <dbReference type="ARBA" id="ARBA00022989"/>
    </source>
</evidence>
<dbReference type="InterPro" id="IPR037185">
    <property type="entry name" value="EmrE-like"/>
</dbReference>
<feature type="domain" description="EamA" evidence="8">
    <location>
        <begin position="145"/>
        <end position="277"/>
    </location>
</feature>
<dbReference type="InterPro" id="IPR000620">
    <property type="entry name" value="EamA_dom"/>
</dbReference>
<feature type="transmembrane region" description="Helical" evidence="7">
    <location>
        <begin position="119"/>
        <end position="137"/>
    </location>
</feature>
<proteinExistence type="inferred from homology"/>
<comment type="similarity">
    <text evidence="2">Belongs to the EamA transporter family.</text>
</comment>
<reference evidence="9 10" key="1">
    <citation type="submission" date="2016-11" db="EMBL/GenBank/DDBJ databases">
        <authorList>
            <person name="Jaros S."/>
            <person name="Januszkiewicz K."/>
            <person name="Wedrychowicz H."/>
        </authorList>
    </citation>
    <scope>NUCLEOTIDE SEQUENCE [LARGE SCALE GENOMIC DNA]</scope>
    <source>
        <strain evidence="9 10">DSM 21758</strain>
    </source>
</reference>
<evidence type="ECO:0000256" key="6">
    <source>
        <dbReference type="ARBA" id="ARBA00023136"/>
    </source>
</evidence>
<evidence type="ECO:0000259" key="8">
    <source>
        <dbReference type="Pfam" id="PF00892"/>
    </source>
</evidence>
<protein>
    <submittedName>
        <fullName evidence="9">Permease of the drug/metabolite transporter (DMT) superfamily</fullName>
    </submittedName>
</protein>
<feature type="transmembrane region" description="Helical" evidence="7">
    <location>
        <begin position="176"/>
        <end position="195"/>
    </location>
</feature>
<dbReference type="AlphaFoldDB" id="A0A1M6VSN4"/>
<feature type="transmembrane region" description="Helical" evidence="7">
    <location>
        <begin position="262"/>
        <end position="282"/>
    </location>
</feature>
<evidence type="ECO:0000256" key="4">
    <source>
        <dbReference type="ARBA" id="ARBA00022692"/>
    </source>
</evidence>
<feature type="transmembrane region" description="Helical" evidence="7">
    <location>
        <begin position="65"/>
        <end position="86"/>
    </location>
</feature>
<keyword evidence="3" id="KW-1003">Cell membrane</keyword>
<evidence type="ECO:0000256" key="7">
    <source>
        <dbReference type="SAM" id="Phobius"/>
    </source>
</evidence>
<keyword evidence="5 7" id="KW-1133">Transmembrane helix</keyword>
<feature type="transmembrane region" description="Helical" evidence="7">
    <location>
        <begin position="33"/>
        <end position="53"/>
    </location>
</feature>
<evidence type="ECO:0000256" key="1">
    <source>
        <dbReference type="ARBA" id="ARBA00004651"/>
    </source>
</evidence>
<dbReference type="Pfam" id="PF00892">
    <property type="entry name" value="EamA"/>
    <property type="match status" value="2"/>
</dbReference>
<dbReference type="PANTHER" id="PTHR42920">
    <property type="entry name" value="OS03G0707200 PROTEIN-RELATED"/>
    <property type="match status" value="1"/>
</dbReference>
<dbReference type="Proteomes" id="UP000184310">
    <property type="component" value="Unassembled WGS sequence"/>
</dbReference>
<organism evidence="9 10">
    <name type="scientific">Clostridium cavendishii DSM 21758</name>
    <dbReference type="NCBI Taxonomy" id="1121302"/>
    <lineage>
        <taxon>Bacteria</taxon>
        <taxon>Bacillati</taxon>
        <taxon>Bacillota</taxon>
        <taxon>Clostridia</taxon>
        <taxon>Eubacteriales</taxon>
        <taxon>Clostridiaceae</taxon>
        <taxon>Clostridium</taxon>
    </lineage>
</organism>
<feature type="domain" description="EamA" evidence="8">
    <location>
        <begin position="6"/>
        <end position="136"/>
    </location>
</feature>
<comment type="subcellular location">
    <subcellularLocation>
        <location evidence="1">Cell membrane</location>
        <topology evidence="1">Multi-pass membrane protein</topology>
    </subcellularLocation>
</comment>
<accession>A0A1M6VSN4</accession>
<sequence length="301" mass="32412">MTKKLKAELSLLFVAILWGSTFALTKNALETLAPFNFLAIRFTIAFLMCVIIFYKKVILIDKSTLKYGSILGIILFSSFVCQTYGIKLSTPAKAGFITGFSVVIVPIIVAILAKQLPDIKNIIGVFLALIGLTLLSLNSLSGVNIGDIITLIGAFGFAMQIIVVGKYTHKVDSINLAIIQIGIVSILSIISTFVLETPTIPTGSSTWVAILVTSLLATCVSFVIQTTMQQYTSPSTTALIYTGEPVFGAIFAYLLAGEILTSTSILGCIAILLGMVISEVNFKSIFNKPNFNCLDLNNELE</sequence>
<evidence type="ECO:0000313" key="10">
    <source>
        <dbReference type="Proteomes" id="UP000184310"/>
    </source>
</evidence>
<keyword evidence="10" id="KW-1185">Reference proteome</keyword>
<evidence type="ECO:0000313" key="9">
    <source>
        <dbReference type="EMBL" id="SHK84439.1"/>
    </source>
</evidence>
<gene>
    <name evidence="9" type="ORF">SAMN02745163_04563</name>
</gene>
<dbReference type="RefSeq" id="WP_072993918.1">
    <property type="nucleotide sequence ID" value="NZ_FQZB01000036.1"/>
</dbReference>
<dbReference type="GO" id="GO:0005886">
    <property type="term" value="C:plasma membrane"/>
    <property type="evidence" value="ECO:0007669"/>
    <property type="project" value="UniProtKB-SubCell"/>
</dbReference>
<feature type="transmembrane region" description="Helical" evidence="7">
    <location>
        <begin position="207"/>
        <end position="226"/>
    </location>
</feature>
<dbReference type="PANTHER" id="PTHR42920:SF5">
    <property type="entry name" value="EAMA DOMAIN-CONTAINING PROTEIN"/>
    <property type="match status" value="1"/>
</dbReference>
<dbReference type="EMBL" id="FQZB01000036">
    <property type="protein sequence ID" value="SHK84439.1"/>
    <property type="molecule type" value="Genomic_DNA"/>
</dbReference>
<feature type="transmembrane region" description="Helical" evidence="7">
    <location>
        <begin position="143"/>
        <end position="164"/>
    </location>
</feature>
<feature type="transmembrane region" description="Helical" evidence="7">
    <location>
        <begin position="92"/>
        <end position="112"/>
    </location>
</feature>
<evidence type="ECO:0000256" key="3">
    <source>
        <dbReference type="ARBA" id="ARBA00022475"/>
    </source>
</evidence>
<feature type="transmembrane region" description="Helical" evidence="7">
    <location>
        <begin position="238"/>
        <end position="256"/>
    </location>
</feature>
<keyword evidence="4 7" id="KW-0812">Transmembrane</keyword>
<name>A0A1M6VSN4_9CLOT</name>
<dbReference type="OrthoDB" id="9804865at2"/>
<dbReference type="SUPFAM" id="SSF103481">
    <property type="entry name" value="Multidrug resistance efflux transporter EmrE"/>
    <property type="match status" value="2"/>
</dbReference>
<dbReference type="InterPro" id="IPR051258">
    <property type="entry name" value="Diverse_Substrate_Transporter"/>
</dbReference>